<evidence type="ECO:0000256" key="1">
    <source>
        <dbReference type="ARBA" id="ARBA00001927"/>
    </source>
</evidence>
<evidence type="ECO:0000256" key="8">
    <source>
        <dbReference type="ARBA" id="ARBA00023014"/>
    </source>
</evidence>
<keyword evidence="5 9" id="KW-0479">Metal-binding</keyword>
<dbReference type="RefSeq" id="WP_024844218.1">
    <property type="nucleotide sequence ID" value="NZ_CP038203.1"/>
</dbReference>
<dbReference type="PANTHER" id="PTHR42859:SF2">
    <property type="entry name" value="FERREDOXIN"/>
    <property type="match status" value="1"/>
</dbReference>
<keyword evidence="6 9" id="KW-0249">Electron transport</keyword>
<evidence type="ECO:0000256" key="5">
    <source>
        <dbReference type="ARBA" id="ARBA00022723"/>
    </source>
</evidence>
<dbReference type="AlphaFoldDB" id="A0A1I5GWC0"/>
<proteinExistence type="predicted"/>
<dbReference type="SUPFAM" id="SSF54862">
    <property type="entry name" value="4Fe-4S ferredoxins"/>
    <property type="match status" value="1"/>
</dbReference>
<comment type="cofactor">
    <cofactor evidence="1">
        <name>[3Fe-4S] cluster</name>
        <dbReference type="ChEBI" id="CHEBI:21137"/>
    </cofactor>
</comment>
<evidence type="ECO:0000256" key="4">
    <source>
        <dbReference type="ARBA" id="ARBA00022485"/>
    </source>
</evidence>
<evidence type="ECO:0000313" key="12">
    <source>
        <dbReference type="EMBL" id="QFG38440.1"/>
    </source>
</evidence>
<protein>
    <recommendedName>
        <fullName evidence="9">Ferredoxin</fullName>
    </recommendedName>
</protein>
<evidence type="ECO:0000313" key="15">
    <source>
        <dbReference type="Proteomes" id="UP000273626"/>
    </source>
</evidence>
<evidence type="ECO:0000313" key="16">
    <source>
        <dbReference type="Proteomes" id="UP000326453"/>
    </source>
</evidence>
<evidence type="ECO:0000256" key="7">
    <source>
        <dbReference type="ARBA" id="ARBA00023004"/>
    </source>
</evidence>
<keyword evidence="8 9" id="KW-0411">Iron-sulfur</keyword>
<dbReference type="Proteomes" id="UP000326453">
    <property type="component" value="Chromosome 1"/>
</dbReference>
<dbReference type="GO" id="GO:0009055">
    <property type="term" value="F:electron transfer activity"/>
    <property type="evidence" value="ECO:0007669"/>
    <property type="project" value="UniProtKB-UniRule"/>
</dbReference>
<dbReference type="PANTHER" id="PTHR42859">
    <property type="entry name" value="OXIDOREDUCTASE"/>
    <property type="match status" value="1"/>
</dbReference>
<comment type="cofactor">
    <cofactor evidence="2 9">
        <name>[4Fe-4S] cluster</name>
        <dbReference type="ChEBI" id="CHEBI:49883"/>
    </cofactor>
</comment>
<dbReference type="OrthoDB" id="9803397at2"/>
<name>A0A1I5GWC0_PARPN</name>
<gene>
    <name evidence="14" type="ORF">BDE18_0262</name>
    <name evidence="12" type="ORF">ESD82_20705</name>
    <name evidence="13" type="ORF">HYQ43_17875</name>
</gene>
<dbReference type="Proteomes" id="UP000273626">
    <property type="component" value="Unassembled WGS sequence"/>
</dbReference>
<dbReference type="InterPro" id="IPR017896">
    <property type="entry name" value="4Fe4S_Fe-S-bd"/>
</dbReference>
<dbReference type="EMBL" id="CP058690">
    <property type="protein sequence ID" value="QLH15993.1"/>
    <property type="molecule type" value="Genomic_DNA"/>
</dbReference>
<evidence type="ECO:0000313" key="17">
    <source>
        <dbReference type="Proteomes" id="UP000509322"/>
    </source>
</evidence>
<dbReference type="PRINTS" id="PR00354">
    <property type="entry name" value="7FE8SFRDOXIN"/>
</dbReference>
<organism evidence="13 17">
    <name type="scientific">Paracoccus pantotrophus</name>
    <name type="common">Thiosphaera pantotropha</name>
    <dbReference type="NCBI Taxonomy" id="82367"/>
    <lineage>
        <taxon>Bacteria</taxon>
        <taxon>Pseudomonadati</taxon>
        <taxon>Pseudomonadota</taxon>
        <taxon>Alphaproteobacteria</taxon>
        <taxon>Rhodobacterales</taxon>
        <taxon>Paracoccaceae</taxon>
        <taxon>Paracoccus</taxon>
    </lineage>
</organism>
<reference evidence="12 16" key="2">
    <citation type="submission" date="2019-01" db="EMBL/GenBank/DDBJ databases">
        <title>Complete Genome Sequence and Annotation of the Paracoccus pantotrophus type strain DSM 2944.</title>
        <authorList>
            <person name="Bockwoldt J.A."/>
            <person name="Zimmermann M."/>
            <person name="Tiso T."/>
            <person name="Blank L.M."/>
        </authorList>
    </citation>
    <scope>NUCLEOTIDE SEQUENCE [LARGE SCALE GENOMIC DNA]</scope>
    <source>
        <strain evidence="12 16">DSM 2944</strain>
    </source>
</reference>
<dbReference type="InterPro" id="IPR017900">
    <property type="entry name" value="4Fe4S_Fe_S_CS"/>
</dbReference>
<comment type="function">
    <text evidence="9">Ferredoxins are iron-sulfur proteins that transfer electrons in a wide variety of metabolic reactions.</text>
</comment>
<dbReference type="Gene3D" id="3.30.70.20">
    <property type="match status" value="1"/>
</dbReference>
<feature type="region of interest" description="Disordered" evidence="10">
    <location>
        <begin position="86"/>
        <end position="105"/>
    </location>
</feature>
<keyword evidence="7 9" id="KW-0408">Iron</keyword>
<dbReference type="GO" id="GO:0051539">
    <property type="term" value="F:4 iron, 4 sulfur cluster binding"/>
    <property type="evidence" value="ECO:0007669"/>
    <property type="project" value="UniProtKB-UniRule"/>
</dbReference>
<dbReference type="InterPro" id="IPR000813">
    <property type="entry name" value="7Fe_ferredoxin"/>
</dbReference>
<evidence type="ECO:0000256" key="3">
    <source>
        <dbReference type="ARBA" id="ARBA00022448"/>
    </source>
</evidence>
<dbReference type="EMBL" id="RBLI01000001">
    <property type="protein sequence ID" value="RKS51037.1"/>
    <property type="molecule type" value="Genomic_DNA"/>
</dbReference>
<evidence type="ECO:0000256" key="6">
    <source>
        <dbReference type="ARBA" id="ARBA00022982"/>
    </source>
</evidence>
<accession>A0A1I5GWC0</accession>
<dbReference type="GO" id="GO:0046872">
    <property type="term" value="F:metal ion binding"/>
    <property type="evidence" value="ECO:0007669"/>
    <property type="project" value="UniProtKB-UniRule"/>
</dbReference>
<keyword evidence="3 9" id="KW-0813">Transport</keyword>
<keyword evidence="15" id="KW-1185">Reference proteome</keyword>
<dbReference type="PROSITE" id="PS51379">
    <property type="entry name" value="4FE4S_FER_2"/>
    <property type="match status" value="1"/>
</dbReference>
<dbReference type="KEGG" id="ppan:ESD82_20705"/>
<keyword evidence="4 9" id="KW-0004">4Fe-4S</keyword>
<dbReference type="EMBL" id="CP044426">
    <property type="protein sequence ID" value="QFG38440.1"/>
    <property type="molecule type" value="Genomic_DNA"/>
</dbReference>
<evidence type="ECO:0000313" key="14">
    <source>
        <dbReference type="EMBL" id="RKS51037.1"/>
    </source>
</evidence>
<feature type="domain" description="4Fe-4S ferredoxin-type" evidence="11">
    <location>
        <begin position="31"/>
        <end position="60"/>
    </location>
</feature>
<evidence type="ECO:0000256" key="10">
    <source>
        <dbReference type="SAM" id="MobiDB-lite"/>
    </source>
</evidence>
<dbReference type="InterPro" id="IPR050294">
    <property type="entry name" value="RnfB_subfamily"/>
</dbReference>
<evidence type="ECO:0000256" key="9">
    <source>
        <dbReference type="RuleBase" id="RU365098"/>
    </source>
</evidence>
<reference evidence="14 15" key="1">
    <citation type="submission" date="2018-10" db="EMBL/GenBank/DDBJ databases">
        <title>Genomic Encyclopedia of Archaeal and Bacterial Type Strains, Phase II (KMG-II): from individual species to whole genera.</title>
        <authorList>
            <person name="Goeker M."/>
        </authorList>
    </citation>
    <scope>NUCLEOTIDE SEQUENCE [LARGE SCALE GENOMIC DNA]</scope>
    <source>
        <strain evidence="15">ATCC 35512 / DSM 2944 / CIP 106514 / LMD 82.5 / NBRC 102493 / NCCB 82005 / GB17</strain>
        <strain evidence="14">DSM 2944</strain>
    </source>
</reference>
<evidence type="ECO:0000313" key="13">
    <source>
        <dbReference type="EMBL" id="QLH15993.1"/>
    </source>
</evidence>
<reference evidence="13 17" key="3">
    <citation type="submission" date="2020-07" db="EMBL/GenBank/DDBJ databases">
        <title>The complete genome of Paracoccus pantotrophus ACCC 10489.</title>
        <authorList>
            <person name="Si Y."/>
        </authorList>
    </citation>
    <scope>NUCLEOTIDE SEQUENCE [LARGE SCALE GENOMIC DNA]</scope>
    <source>
        <strain evidence="17">ACCC 10489</strain>
        <strain evidence="13">ACCC10489</strain>
    </source>
</reference>
<evidence type="ECO:0000259" key="11">
    <source>
        <dbReference type="PROSITE" id="PS51379"/>
    </source>
</evidence>
<dbReference type="Proteomes" id="UP000509322">
    <property type="component" value="Chromosome 2"/>
</dbReference>
<dbReference type="Pfam" id="PF00037">
    <property type="entry name" value="Fer4"/>
    <property type="match status" value="1"/>
</dbReference>
<sequence length="118" mass="13275">MALVIQGRCIDVKDGICTTSCPVDCIYEGERMFYIHPTECIECGMCESICPVDAIRYEDELDPENAIFARINREVFINEAGEMEEPGGWSRAMAPRPDHPDLPAAPRLVMQATRRRIG</sequence>
<dbReference type="GeneID" id="51373020"/>
<dbReference type="PROSITE" id="PS00198">
    <property type="entry name" value="4FE4S_FER_1"/>
    <property type="match status" value="1"/>
</dbReference>
<evidence type="ECO:0000256" key="2">
    <source>
        <dbReference type="ARBA" id="ARBA00001966"/>
    </source>
</evidence>